<sequence>MTEPNRVWLVRYSEVFLKSEPVRRAWEKSLVCGIERVLPGAKVRRERGRIWLTGDVDPEVLRNIFGIVSFSLCDVVPLDDLPAGLLRFCDDHDIEDAATFALRIRRVGTHPFTSQDLARRLGDLVRSEYPHLSVDLDHPEREIFIEVRDGTCYLFDQKIPGAGGIPPGVEGTLVALISGGIDSPVAAYLMMKRGCRIVPIYVGLEGFLDETNLARTKATVEALRRYQPDIDLMVVRDGYLARARRTLEERGEERYTCLLCKRRMYRIAAEVARRVGAKGFVTGESMGQVASQTLDNLAVLTDAATIPVYRPLIGFDKEDVIRIARDIGTFDVSIAPASGCGAVPARPCTAAAIETVRALEEAVGDAGDVEMLSIQVCE</sequence>
<dbReference type="SMART" id="SM00981">
    <property type="entry name" value="THUMP"/>
    <property type="match status" value="1"/>
</dbReference>
<dbReference type="SUPFAM" id="SSF143437">
    <property type="entry name" value="THUMP domain-like"/>
    <property type="match status" value="1"/>
</dbReference>
<dbReference type="UniPathway" id="UPA00060"/>
<evidence type="ECO:0000256" key="5">
    <source>
        <dbReference type="ARBA" id="ARBA00022741"/>
    </source>
</evidence>
<keyword evidence="7 9" id="KW-0694">RNA-binding</keyword>
<dbReference type="GO" id="GO:0005829">
    <property type="term" value="C:cytosol"/>
    <property type="evidence" value="ECO:0007669"/>
    <property type="project" value="TreeGrafter"/>
</dbReference>
<comment type="catalytic activity">
    <reaction evidence="9">
        <text>[ThiI sulfur-carrier protein]-S-sulfanyl-L-cysteine + a uridine in tRNA + 2 reduced [2Fe-2S]-[ferredoxin] + ATP + H(+) = [ThiI sulfur-carrier protein]-L-cysteine + a 4-thiouridine in tRNA + 2 oxidized [2Fe-2S]-[ferredoxin] + AMP + diphosphate</text>
        <dbReference type="Rhea" id="RHEA:24176"/>
        <dbReference type="Rhea" id="RHEA-COMP:10000"/>
        <dbReference type="Rhea" id="RHEA-COMP:10001"/>
        <dbReference type="Rhea" id="RHEA-COMP:13337"/>
        <dbReference type="Rhea" id="RHEA-COMP:13338"/>
        <dbReference type="Rhea" id="RHEA-COMP:13339"/>
        <dbReference type="Rhea" id="RHEA-COMP:13340"/>
        <dbReference type="ChEBI" id="CHEBI:15378"/>
        <dbReference type="ChEBI" id="CHEBI:29950"/>
        <dbReference type="ChEBI" id="CHEBI:30616"/>
        <dbReference type="ChEBI" id="CHEBI:33019"/>
        <dbReference type="ChEBI" id="CHEBI:33737"/>
        <dbReference type="ChEBI" id="CHEBI:33738"/>
        <dbReference type="ChEBI" id="CHEBI:61963"/>
        <dbReference type="ChEBI" id="CHEBI:65315"/>
        <dbReference type="ChEBI" id="CHEBI:136798"/>
        <dbReference type="ChEBI" id="CHEBI:456215"/>
        <dbReference type="EC" id="2.8.1.4"/>
    </reaction>
</comment>
<proteinExistence type="inferred from homology"/>
<organism evidence="11 12">
    <name type="scientific">Methanoculleus thermophilus</name>
    <dbReference type="NCBI Taxonomy" id="2200"/>
    <lineage>
        <taxon>Archaea</taxon>
        <taxon>Methanobacteriati</taxon>
        <taxon>Methanobacteriota</taxon>
        <taxon>Stenosarchaea group</taxon>
        <taxon>Methanomicrobia</taxon>
        <taxon>Methanomicrobiales</taxon>
        <taxon>Methanomicrobiaceae</taxon>
        <taxon>Methanoculleus</taxon>
    </lineage>
</organism>
<evidence type="ECO:0000259" key="10">
    <source>
        <dbReference type="PROSITE" id="PS51165"/>
    </source>
</evidence>
<dbReference type="HAMAP" id="MF_00021">
    <property type="entry name" value="ThiI"/>
    <property type="match status" value="1"/>
</dbReference>
<gene>
    <name evidence="9" type="primary">thiI</name>
    <name evidence="11" type="ORF">SAMN04488571_10475</name>
</gene>
<keyword evidence="4 9" id="KW-0808">Transferase</keyword>
<comment type="subcellular location">
    <subcellularLocation>
        <location evidence="1 9">Cytoplasm</location>
    </subcellularLocation>
</comment>
<accession>A0A1G8ZB96</accession>
<dbReference type="Gene3D" id="3.30.2130.30">
    <property type="match status" value="1"/>
</dbReference>
<keyword evidence="6 9" id="KW-0067">ATP-binding</keyword>
<dbReference type="GO" id="GO:0140741">
    <property type="term" value="F:tRNA-uracil-4 sulfurtransferase activity"/>
    <property type="evidence" value="ECO:0007669"/>
    <property type="project" value="UniProtKB-EC"/>
</dbReference>
<dbReference type="NCBIfam" id="TIGR00342">
    <property type="entry name" value="tRNA uracil 4-sulfurtransferase ThiI"/>
    <property type="match status" value="1"/>
</dbReference>
<dbReference type="PANTHER" id="PTHR43209">
    <property type="entry name" value="TRNA SULFURTRANSFERASE"/>
    <property type="match status" value="1"/>
</dbReference>
<feature type="binding site" evidence="9">
    <location>
        <position position="283"/>
    </location>
    <ligand>
        <name>ATP</name>
        <dbReference type="ChEBI" id="CHEBI:30616"/>
    </ligand>
</feature>
<dbReference type="CDD" id="cd01712">
    <property type="entry name" value="PPase_ThiI"/>
    <property type="match status" value="1"/>
</dbReference>
<evidence type="ECO:0000313" key="11">
    <source>
        <dbReference type="EMBL" id="SDK12362.1"/>
    </source>
</evidence>
<dbReference type="Gene3D" id="3.40.50.620">
    <property type="entry name" value="HUPs"/>
    <property type="match status" value="1"/>
</dbReference>
<dbReference type="GO" id="GO:0052837">
    <property type="term" value="P:thiazole biosynthetic process"/>
    <property type="evidence" value="ECO:0007669"/>
    <property type="project" value="TreeGrafter"/>
</dbReference>
<dbReference type="InterPro" id="IPR003720">
    <property type="entry name" value="tRNA_STrfase"/>
</dbReference>
<dbReference type="PROSITE" id="PS51165">
    <property type="entry name" value="THUMP"/>
    <property type="match status" value="1"/>
</dbReference>
<comment type="pathway">
    <text evidence="9">Cofactor biosynthesis; thiamine diphosphate biosynthesis.</text>
</comment>
<comment type="catalytic activity">
    <reaction evidence="9">
        <text>[ThiS sulfur-carrier protein]-C-terminal Gly-Gly-AMP + S-sulfanyl-L-cysteinyl-[cysteine desulfurase] + AH2 = [ThiS sulfur-carrier protein]-C-terminal-Gly-aminoethanethioate + L-cysteinyl-[cysteine desulfurase] + A + AMP + 2 H(+)</text>
        <dbReference type="Rhea" id="RHEA:43340"/>
        <dbReference type="Rhea" id="RHEA-COMP:12157"/>
        <dbReference type="Rhea" id="RHEA-COMP:12158"/>
        <dbReference type="Rhea" id="RHEA-COMP:12910"/>
        <dbReference type="Rhea" id="RHEA-COMP:19908"/>
        <dbReference type="ChEBI" id="CHEBI:13193"/>
        <dbReference type="ChEBI" id="CHEBI:15378"/>
        <dbReference type="ChEBI" id="CHEBI:17499"/>
        <dbReference type="ChEBI" id="CHEBI:29950"/>
        <dbReference type="ChEBI" id="CHEBI:61963"/>
        <dbReference type="ChEBI" id="CHEBI:90618"/>
        <dbReference type="ChEBI" id="CHEBI:232372"/>
        <dbReference type="ChEBI" id="CHEBI:456215"/>
    </reaction>
</comment>
<dbReference type="GO" id="GO:0002937">
    <property type="term" value="P:tRNA 4-thiouridine biosynthesis"/>
    <property type="evidence" value="ECO:0007669"/>
    <property type="project" value="TreeGrafter"/>
</dbReference>
<keyword evidence="5 9" id="KW-0547">Nucleotide-binding</keyword>
<reference evidence="11 12" key="1">
    <citation type="submission" date="2016-10" db="EMBL/GenBank/DDBJ databases">
        <authorList>
            <person name="Varghese N."/>
            <person name="Submissions S."/>
        </authorList>
    </citation>
    <scope>NUCLEOTIDE SEQUENCE [LARGE SCALE GENOMIC DNA]</scope>
    <source>
        <strain evidence="11 12">DSM 2373</strain>
    </source>
</reference>
<dbReference type="CDD" id="cd11716">
    <property type="entry name" value="THUMP_ThiI"/>
    <property type="match status" value="1"/>
</dbReference>
<dbReference type="Pfam" id="PF02568">
    <property type="entry name" value="ThiI"/>
    <property type="match status" value="1"/>
</dbReference>
<evidence type="ECO:0000256" key="4">
    <source>
        <dbReference type="ARBA" id="ARBA00022679"/>
    </source>
</evidence>
<dbReference type="GO" id="GO:0005524">
    <property type="term" value="F:ATP binding"/>
    <property type="evidence" value="ECO:0007669"/>
    <property type="project" value="UniProtKB-UniRule"/>
</dbReference>
<evidence type="ECO:0000256" key="1">
    <source>
        <dbReference type="ARBA" id="ARBA00004496"/>
    </source>
</evidence>
<evidence type="ECO:0000256" key="9">
    <source>
        <dbReference type="HAMAP-Rule" id="MF_00021"/>
    </source>
</evidence>
<dbReference type="GO" id="GO:0004810">
    <property type="term" value="F:CCA tRNA nucleotidyltransferase activity"/>
    <property type="evidence" value="ECO:0007669"/>
    <property type="project" value="InterPro"/>
</dbReference>
<dbReference type="InterPro" id="IPR050102">
    <property type="entry name" value="tRNA_sulfurtransferase_ThiI"/>
</dbReference>
<evidence type="ECO:0000313" key="12">
    <source>
        <dbReference type="Proteomes" id="UP000326500"/>
    </source>
</evidence>
<dbReference type="Proteomes" id="UP000326500">
    <property type="component" value="Unassembled WGS sequence"/>
</dbReference>
<name>A0A1G8ZB96_9EURY</name>
<dbReference type="EMBL" id="FNFT01000004">
    <property type="protein sequence ID" value="SDK12362.1"/>
    <property type="molecule type" value="Genomic_DNA"/>
</dbReference>
<dbReference type="InterPro" id="IPR004114">
    <property type="entry name" value="THUMP_dom"/>
</dbReference>
<comment type="function">
    <text evidence="9">Catalyzes the ATP-dependent transfer of a sulfur to tRNA to produce 4-thiouridine in position 8 of tRNAs, which functions as a near-UV photosensor. Also catalyzes the transfer of sulfur to the sulfur carrier protein ThiS, forming ThiS-thiocarboxylate. This is a step in the synthesis of thiazole, in the thiamine biosynthesis pathway. The sulfur is donated as persulfide by IscS.</text>
</comment>
<feature type="binding site" evidence="9">
    <location>
        <position position="261"/>
    </location>
    <ligand>
        <name>ATP</name>
        <dbReference type="ChEBI" id="CHEBI:30616"/>
    </ligand>
</feature>
<dbReference type="OrthoDB" id="372227at2157"/>
<feature type="binding site" evidence="9">
    <location>
        <begin position="176"/>
        <end position="177"/>
    </location>
    <ligand>
        <name>ATP</name>
        <dbReference type="ChEBI" id="CHEBI:30616"/>
    </ligand>
</feature>
<dbReference type="AlphaFoldDB" id="A0A1G8ZB96"/>
<dbReference type="InterPro" id="IPR054173">
    <property type="entry name" value="ThiI_fer"/>
</dbReference>
<feature type="domain" description="THUMP" evidence="10">
    <location>
        <begin position="55"/>
        <end position="158"/>
    </location>
</feature>
<evidence type="ECO:0000256" key="6">
    <source>
        <dbReference type="ARBA" id="ARBA00022840"/>
    </source>
</evidence>
<dbReference type="InterPro" id="IPR014729">
    <property type="entry name" value="Rossmann-like_a/b/a_fold"/>
</dbReference>
<evidence type="ECO:0000256" key="3">
    <source>
        <dbReference type="ARBA" id="ARBA00022555"/>
    </source>
</evidence>
<dbReference type="InterPro" id="IPR020536">
    <property type="entry name" value="ThiI_AANH"/>
</dbReference>
<protein>
    <recommendedName>
        <fullName evidence="9">Probable tRNA sulfurtransferase</fullName>
        <ecNumber evidence="9">2.8.1.4</ecNumber>
    </recommendedName>
    <alternativeName>
        <fullName evidence="9">Sulfur carrier protein ThiS sulfurtransferase</fullName>
    </alternativeName>
    <alternativeName>
        <fullName evidence="9">Thiamine biosynthesis protein ThiI</fullName>
    </alternativeName>
    <alternativeName>
        <fullName evidence="9">tRNA 4-thiouridine synthase</fullName>
    </alternativeName>
</protein>
<evidence type="ECO:0000256" key="2">
    <source>
        <dbReference type="ARBA" id="ARBA00022490"/>
    </source>
</evidence>
<comment type="similarity">
    <text evidence="9">Belongs to the ThiI family.</text>
</comment>
<dbReference type="Pfam" id="PF22025">
    <property type="entry name" value="ThiI_fer"/>
    <property type="match status" value="1"/>
</dbReference>
<keyword evidence="3 9" id="KW-0820">tRNA-binding</keyword>
<keyword evidence="2 9" id="KW-0963">Cytoplasm</keyword>
<dbReference type="InterPro" id="IPR049961">
    <property type="entry name" value="ThiI_N"/>
</dbReference>
<dbReference type="InterPro" id="IPR049962">
    <property type="entry name" value="THUMP_ThiI"/>
</dbReference>
<dbReference type="GO" id="GO:0009229">
    <property type="term" value="P:thiamine diphosphate biosynthetic process"/>
    <property type="evidence" value="ECO:0007669"/>
    <property type="project" value="UniProtKB-UniRule"/>
</dbReference>
<keyword evidence="8 9" id="KW-0784">Thiamine biosynthesis</keyword>
<dbReference type="RefSeq" id="WP_066957550.1">
    <property type="nucleotide sequence ID" value="NZ_BCNX01000007.1"/>
</dbReference>
<dbReference type="GO" id="GO:0009228">
    <property type="term" value="P:thiamine biosynthetic process"/>
    <property type="evidence" value="ECO:0007669"/>
    <property type="project" value="UniProtKB-KW"/>
</dbReference>
<dbReference type="EC" id="2.8.1.4" evidence="9"/>
<dbReference type="PANTHER" id="PTHR43209:SF1">
    <property type="entry name" value="TRNA SULFURTRANSFERASE"/>
    <property type="match status" value="1"/>
</dbReference>
<evidence type="ECO:0000256" key="8">
    <source>
        <dbReference type="ARBA" id="ARBA00022977"/>
    </source>
</evidence>
<feature type="binding site" evidence="9">
    <location>
        <position position="292"/>
    </location>
    <ligand>
        <name>ATP</name>
        <dbReference type="ChEBI" id="CHEBI:30616"/>
    </ligand>
</feature>
<keyword evidence="12" id="KW-1185">Reference proteome</keyword>
<dbReference type="Pfam" id="PF02926">
    <property type="entry name" value="THUMP"/>
    <property type="match status" value="1"/>
</dbReference>
<dbReference type="GO" id="GO:0000049">
    <property type="term" value="F:tRNA binding"/>
    <property type="evidence" value="ECO:0007669"/>
    <property type="project" value="UniProtKB-UniRule"/>
</dbReference>
<dbReference type="SUPFAM" id="SSF52402">
    <property type="entry name" value="Adenine nucleotide alpha hydrolases-like"/>
    <property type="match status" value="1"/>
</dbReference>
<comment type="caution">
    <text evidence="9">Lacks conserved residue(s) required for the propagation of feature annotation.</text>
</comment>
<evidence type="ECO:0000256" key="7">
    <source>
        <dbReference type="ARBA" id="ARBA00022884"/>
    </source>
</evidence>
<dbReference type="STRING" id="2200.GCA_001571405_01479"/>